<dbReference type="RefSeq" id="XP_041285252.1">
    <property type="nucleotide sequence ID" value="XM_041442619.1"/>
</dbReference>
<gene>
    <name evidence="2" type="ORF">F5147DRAFT_781310</name>
</gene>
<protein>
    <recommendedName>
        <fullName evidence="1">DUF6830 domain-containing protein</fullName>
    </recommendedName>
</protein>
<dbReference type="EMBL" id="JABBWM010000131">
    <property type="protein sequence ID" value="KAG2087545.1"/>
    <property type="molecule type" value="Genomic_DNA"/>
</dbReference>
<dbReference type="AlphaFoldDB" id="A0A9P7JLV5"/>
<feature type="domain" description="DUF6830" evidence="1">
    <location>
        <begin position="14"/>
        <end position="50"/>
    </location>
</feature>
<keyword evidence="3" id="KW-1185">Reference proteome</keyword>
<evidence type="ECO:0000259" key="1">
    <source>
        <dbReference type="Pfam" id="PF20722"/>
    </source>
</evidence>
<reference evidence="2" key="1">
    <citation type="journal article" date="2020" name="New Phytol.">
        <title>Comparative genomics reveals dynamic genome evolution in host specialist ectomycorrhizal fungi.</title>
        <authorList>
            <person name="Lofgren L.A."/>
            <person name="Nguyen N.H."/>
            <person name="Vilgalys R."/>
            <person name="Ruytinx J."/>
            <person name="Liao H.L."/>
            <person name="Branco S."/>
            <person name="Kuo A."/>
            <person name="LaButti K."/>
            <person name="Lipzen A."/>
            <person name="Andreopoulos W."/>
            <person name="Pangilinan J."/>
            <person name="Riley R."/>
            <person name="Hundley H."/>
            <person name="Na H."/>
            <person name="Barry K."/>
            <person name="Grigoriev I.V."/>
            <person name="Stajich J.E."/>
            <person name="Kennedy P.G."/>
        </authorList>
    </citation>
    <scope>NUCLEOTIDE SEQUENCE</scope>
    <source>
        <strain evidence="2">FC423</strain>
    </source>
</reference>
<organism evidence="2 3">
    <name type="scientific">Suillus discolor</name>
    <dbReference type="NCBI Taxonomy" id="1912936"/>
    <lineage>
        <taxon>Eukaryota</taxon>
        <taxon>Fungi</taxon>
        <taxon>Dikarya</taxon>
        <taxon>Basidiomycota</taxon>
        <taxon>Agaricomycotina</taxon>
        <taxon>Agaricomycetes</taxon>
        <taxon>Agaricomycetidae</taxon>
        <taxon>Boletales</taxon>
        <taxon>Suillineae</taxon>
        <taxon>Suillaceae</taxon>
        <taxon>Suillus</taxon>
    </lineage>
</organism>
<proteinExistence type="predicted"/>
<dbReference type="Pfam" id="PF20722">
    <property type="entry name" value="DUF6830"/>
    <property type="match status" value="1"/>
</dbReference>
<evidence type="ECO:0000313" key="2">
    <source>
        <dbReference type="EMBL" id="KAG2087545.1"/>
    </source>
</evidence>
<name>A0A9P7JLV5_9AGAM</name>
<comment type="caution">
    <text evidence="2">The sequence shown here is derived from an EMBL/GenBank/DDBJ whole genome shotgun (WGS) entry which is preliminary data.</text>
</comment>
<dbReference type="InterPro" id="IPR049233">
    <property type="entry name" value="DUF6830"/>
</dbReference>
<dbReference type="OrthoDB" id="3232986at2759"/>
<dbReference type="GeneID" id="64704878"/>
<evidence type="ECO:0000313" key="3">
    <source>
        <dbReference type="Proteomes" id="UP000823399"/>
    </source>
</evidence>
<accession>A0A9P7JLV5</accession>
<sequence>MIHVSSYQRKPYMPPPCPGWPKGQRDAILINVDREYEWPQSGLRGHAICEVQLIIRPMARRGSRITWQDQYLCYVHNLKVGTVHPAAGMHVLKCAKHADGTPVGNIVPLKQMRAFISIIPELGAAADARLTKETSAHYSSSFFLNKYFNKQLYYALYHAS</sequence>
<dbReference type="Proteomes" id="UP000823399">
    <property type="component" value="Unassembled WGS sequence"/>
</dbReference>